<name>G3AMR0_SPAPN</name>
<accession>G3AMR0</accession>
<evidence type="ECO:0000313" key="4">
    <source>
        <dbReference type="Proteomes" id="UP000000709"/>
    </source>
</evidence>
<dbReference type="eggNOG" id="ENOG502S2BV">
    <property type="taxonomic scope" value="Eukaryota"/>
</dbReference>
<dbReference type="KEGG" id="spaa:SPAPADRAFT_55372"/>
<dbReference type="GeneID" id="18871931"/>
<dbReference type="InterPro" id="IPR041153">
    <property type="entry name" value="LST4_longin"/>
</dbReference>
<evidence type="ECO:0000313" key="3">
    <source>
        <dbReference type="EMBL" id="EGW33504.1"/>
    </source>
</evidence>
<dbReference type="OrthoDB" id="4063558at2759"/>
<dbReference type="RefSeq" id="XP_007375019.1">
    <property type="nucleotide sequence ID" value="XM_007374957.1"/>
</dbReference>
<dbReference type="STRING" id="619300.G3AMR0"/>
<feature type="region of interest" description="Disordered" evidence="1">
    <location>
        <begin position="661"/>
        <end position="687"/>
    </location>
</feature>
<dbReference type="EMBL" id="GL996501">
    <property type="protein sequence ID" value="EGW33504.1"/>
    <property type="molecule type" value="Genomic_DNA"/>
</dbReference>
<feature type="region of interest" description="Disordered" evidence="1">
    <location>
        <begin position="514"/>
        <end position="534"/>
    </location>
</feature>
<reference evidence="3 4" key="1">
    <citation type="journal article" date="2011" name="Proc. Natl. Acad. Sci. U.S.A.">
        <title>Comparative genomics of xylose-fermenting fungi for enhanced biofuel production.</title>
        <authorList>
            <person name="Wohlbach D.J."/>
            <person name="Kuo A."/>
            <person name="Sato T.K."/>
            <person name="Potts K.M."/>
            <person name="Salamov A.A."/>
            <person name="LaButti K.M."/>
            <person name="Sun H."/>
            <person name="Clum A."/>
            <person name="Pangilinan J.L."/>
            <person name="Lindquist E.A."/>
            <person name="Lucas S."/>
            <person name="Lapidus A."/>
            <person name="Jin M."/>
            <person name="Gunawan C."/>
            <person name="Balan V."/>
            <person name="Dale B.E."/>
            <person name="Jeffries T.W."/>
            <person name="Zinkel R."/>
            <person name="Barry K.W."/>
            <person name="Grigoriev I.V."/>
            <person name="Gasch A.P."/>
        </authorList>
    </citation>
    <scope>NUCLEOTIDE SEQUENCE [LARGE SCALE GENOMIC DNA]</scope>
    <source>
        <strain evidence="4">NRRL Y-27907 / 11-Y1</strain>
    </source>
</reference>
<dbReference type="OMA" id="NWLEFKD"/>
<feature type="compositionally biased region" description="Polar residues" evidence="1">
    <location>
        <begin position="519"/>
        <end position="534"/>
    </location>
</feature>
<sequence>MLGRLFKQNTTGNTQNSHHSHHHHHHSHHPQLGNTANPLNPQIPDSTLLSPSANYEDSYSREILYGTHNANQLKPYQFNNKLFRIIISQDGGNLRSKQVLYDSAVEPQSPTASTPTQPTTMSSSCSNATLVSTTKSKPLNTRNITTSKVHHNVSDLNDYMFGCGLPSNETHCNTKIHVLPQINNSASAPYNAVLITRLFSISDLEVSEWSPLSSLSSQNNNWIPTPALPIKESNIKKYPFKNGKDNSTSKTNNFINSRFSIGLVVPLESVNSITDVIFNNWHEISHYLIILQKLVYRKLMIHLNSGFNYDNESNITGCQFLVNKRIQFPNYILHGDFDINSQLYKLIKSIHYNFNIPKLINSNYLMKTSVLNESHQYNPMLINWVLEILNWLEFKEGKPTTPNYNYNSSFLHSNSLLEYGLQSSTQNVNTNTFLASLLALLIPYRKSLSIKPYYNVARNVREVTRVVVMTENPVVAKKLVFILNGMIPNNQRIEEVPRCTQMYDSTFEEEEVKSDKDQTFSVSTSPEKSLSPIMTSTTHGILPIPIKQTSTSGINNVFSGSGDSSSDNSLSVKWEIPNKSTASIPTTNTSRVETTAVGIPIVTTSSTNSTIAHPHSVHSKSSISYLSSSLNSSYSSSQSLYSLSKLGGSFMDKWKNSFGSANSHSNPLTPTHAPSNAQGYFETGDQQYGSLSKRNSIQSLRTPSPALEIDEFNWNQHSKPININTGVLSSNLTHVIGSHKLSRTQSMYDLYNMNNLMNVMSEETDSLDSLSESNQESTATLPPTTAPMSPTPVTSTPAPATNTLEIKRSKTSVFTPLINDNLIKNVDEHNKSTIRSKCRSIMLMSKYRVKKATDDEGTLEIDNINYDNNENDEDVVFKHKALLSSVAFSDEFRPEFSVQSCPINPKLEQQVMNAMKNDLLFYQNNCNYDAITTRTIFISLRAREIKLIEMNLQNPPSTTLSSGGDSAMTGSSPVASYISEQSNKANASRRNSSTSNSYRTRIKKVYTPTKNLGNRELINKIEQVLDEMNQLFTIQLQLFQDKKNKSSGIDFHNRLSKLVLSLLE</sequence>
<dbReference type="InParanoid" id="G3AMR0"/>
<evidence type="ECO:0000256" key="1">
    <source>
        <dbReference type="SAM" id="MobiDB-lite"/>
    </source>
</evidence>
<feature type="domain" description="LST4 longin" evidence="2">
    <location>
        <begin position="83"/>
        <end position="309"/>
    </location>
</feature>
<feature type="compositionally biased region" description="Polar residues" evidence="1">
    <location>
        <begin position="7"/>
        <end position="16"/>
    </location>
</feature>
<gene>
    <name evidence="3" type="ORF">SPAPADRAFT_55372</name>
</gene>
<dbReference type="Pfam" id="PF18639">
    <property type="entry name" value="Longin_2"/>
    <property type="match status" value="1"/>
</dbReference>
<dbReference type="HOGENOM" id="CLU_007917_0_0_1"/>
<keyword evidence="4" id="KW-1185">Reference proteome</keyword>
<protein>
    <recommendedName>
        <fullName evidence="2">LST4 longin domain-containing protein</fullName>
    </recommendedName>
</protein>
<evidence type="ECO:0000259" key="2">
    <source>
        <dbReference type="Pfam" id="PF18639"/>
    </source>
</evidence>
<feature type="region of interest" description="Disordered" evidence="1">
    <location>
        <begin position="763"/>
        <end position="799"/>
    </location>
</feature>
<dbReference type="AlphaFoldDB" id="G3AMR0"/>
<feature type="compositionally biased region" description="Polar residues" evidence="1">
    <location>
        <begin position="32"/>
        <end position="53"/>
    </location>
</feature>
<feature type="region of interest" description="Disordered" evidence="1">
    <location>
        <begin position="1"/>
        <end position="53"/>
    </location>
</feature>
<feature type="region of interest" description="Disordered" evidence="1">
    <location>
        <begin position="105"/>
        <end position="129"/>
    </location>
</feature>
<feature type="compositionally biased region" description="Basic residues" evidence="1">
    <location>
        <begin position="18"/>
        <end position="29"/>
    </location>
</feature>
<proteinExistence type="predicted"/>
<dbReference type="FunCoup" id="G3AMR0">
    <property type="interactions" value="57"/>
</dbReference>
<feature type="compositionally biased region" description="Low complexity" evidence="1">
    <location>
        <begin position="107"/>
        <end position="124"/>
    </location>
</feature>
<organism evidence="4">
    <name type="scientific">Spathaspora passalidarum (strain NRRL Y-27907 / 11-Y1)</name>
    <dbReference type="NCBI Taxonomy" id="619300"/>
    <lineage>
        <taxon>Eukaryota</taxon>
        <taxon>Fungi</taxon>
        <taxon>Dikarya</taxon>
        <taxon>Ascomycota</taxon>
        <taxon>Saccharomycotina</taxon>
        <taxon>Pichiomycetes</taxon>
        <taxon>Debaryomycetaceae</taxon>
        <taxon>Spathaspora</taxon>
    </lineage>
</organism>
<dbReference type="Proteomes" id="UP000000709">
    <property type="component" value="Unassembled WGS sequence"/>
</dbReference>